<comment type="caution">
    <text evidence="2">The sequence shown here is derived from an EMBL/GenBank/DDBJ whole genome shotgun (WGS) entry which is preliminary data.</text>
</comment>
<feature type="compositionally biased region" description="Basic residues" evidence="1">
    <location>
        <begin position="60"/>
        <end position="70"/>
    </location>
</feature>
<name>A0ABQ0QTK0_9FIRM</name>
<organism evidence="2 3">
    <name type="scientific">Faecalimonas umbilicata</name>
    <dbReference type="NCBI Taxonomy" id="1912855"/>
    <lineage>
        <taxon>Bacteria</taxon>
        <taxon>Bacillati</taxon>
        <taxon>Bacillota</taxon>
        <taxon>Clostridia</taxon>
        <taxon>Lachnospirales</taxon>
        <taxon>Lachnospiraceae</taxon>
        <taxon>Faecalimonas</taxon>
    </lineage>
</organism>
<dbReference type="EMBL" id="BHEO01000002">
    <property type="protein sequence ID" value="GBU03717.1"/>
    <property type="molecule type" value="Genomic_DNA"/>
</dbReference>
<feature type="compositionally biased region" description="Basic and acidic residues" evidence="1">
    <location>
        <begin position="42"/>
        <end position="59"/>
    </location>
</feature>
<evidence type="ECO:0000256" key="1">
    <source>
        <dbReference type="SAM" id="MobiDB-lite"/>
    </source>
</evidence>
<keyword evidence="3" id="KW-1185">Reference proteome</keyword>
<feature type="region of interest" description="Disordered" evidence="1">
    <location>
        <begin position="42"/>
        <end position="70"/>
    </location>
</feature>
<proteinExistence type="predicted"/>
<evidence type="ECO:0000313" key="3">
    <source>
        <dbReference type="Proteomes" id="UP000702954"/>
    </source>
</evidence>
<gene>
    <name evidence="2" type="ORF">FAEUMB_02580</name>
</gene>
<reference evidence="2 3" key="1">
    <citation type="journal article" date="2018" name="Int. J. Syst. Evol. Microbiol.">
        <title>Draft Genome Sequence of Faecalimonas umbilicata JCM 30896T, an Acetate-Producing Bacterium Isolated from Human Feces.</title>
        <authorList>
            <person name="Sakamoto M."/>
            <person name="Ikeyama N."/>
            <person name="Yuki M."/>
            <person name="Ohkuma M."/>
        </authorList>
    </citation>
    <scope>NUCLEOTIDE SEQUENCE [LARGE SCALE GENOMIC DNA]</scope>
    <source>
        <strain evidence="2 3">EGH7</strain>
    </source>
</reference>
<accession>A0ABQ0QTK0</accession>
<evidence type="ECO:0000313" key="2">
    <source>
        <dbReference type="EMBL" id="GBU03717.1"/>
    </source>
</evidence>
<protein>
    <submittedName>
        <fullName evidence="2">Uncharacterized protein</fullName>
    </submittedName>
</protein>
<sequence>MKSRYNEPKEKCRPFLQALEYFPEVVKLFTEKVKQLFSFKEAQERAEKEAREKERQERIKARRKKRDIER</sequence>
<dbReference type="Proteomes" id="UP000702954">
    <property type="component" value="Unassembled WGS sequence"/>
</dbReference>